<organism evidence="10 11">
    <name type="scientific">Ensifer adhaerens</name>
    <name type="common">Sinorhizobium morelense</name>
    <dbReference type="NCBI Taxonomy" id="106592"/>
    <lineage>
        <taxon>Bacteria</taxon>
        <taxon>Pseudomonadati</taxon>
        <taxon>Pseudomonadota</taxon>
        <taxon>Alphaproteobacteria</taxon>
        <taxon>Hyphomicrobiales</taxon>
        <taxon>Rhizobiaceae</taxon>
        <taxon>Sinorhizobium/Ensifer group</taxon>
        <taxon>Ensifer</taxon>
    </lineage>
</organism>
<sequence length="412" mass="43812">MVSRFALTASVVVFLFSPSAGFAGSGAPLQIIVSKNQQSLVVYDGDAVIATSAVSTGKAGHSTPTGIFSILEKRRHHKSNIYSNAPMPFMQRLTWSGIALHGSNHVPAYPASHGCVRLPSKFAASLFKMTSRGMHVLITDRQVSPTEVSSAMLFQREPAPGENPAPLSDVPLRPAISQAENMPVEVAMTEASTATSAIAAEDREPIRLLITRRGERDIRRAVQSALNELGYVAGVPDGHIGPDTVAAISAFQTAEGSPVDGKLTPELTEAIFKKAGRDTPPNGVILVRQGFKPIFEAGITIDSPEQALGTHFLQFQETDGGKTDGKWYGVSLENHLPSATKKRLGITIDADPSAFNAVQRTLGRLTVSDDVRKRIGELLADGSSLSISDMESGLETGDGTDFITVTRASPRG</sequence>
<evidence type="ECO:0000313" key="11">
    <source>
        <dbReference type="Proteomes" id="UP000037425"/>
    </source>
</evidence>
<dbReference type="Proteomes" id="UP000037425">
    <property type="component" value="Unassembled WGS sequence"/>
</dbReference>
<name>A0A0L8C637_ENSAD</name>
<dbReference type="Pfam" id="PF03734">
    <property type="entry name" value="YkuD"/>
    <property type="match status" value="1"/>
</dbReference>
<dbReference type="GO" id="GO:0008360">
    <property type="term" value="P:regulation of cell shape"/>
    <property type="evidence" value="ECO:0007669"/>
    <property type="project" value="UniProtKB-UniRule"/>
</dbReference>
<evidence type="ECO:0000256" key="5">
    <source>
        <dbReference type="ARBA" id="ARBA00022984"/>
    </source>
</evidence>
<comment type="pathway">
    <text evidence="1 7">Cell wall biogenesis; peptidoglycan biosynthesis.</text>
</comment>
<keyword evidence="4 7" id="KW-0133">Cell shape</keyword>
<dbReference type="SUPFAM" id="SSF141523">
    <property type="entry name" value="L,D-transpeptidase catalytic domain-like"/>
    <property type="match status" value="1"/>
</dbReference>
<dbReference type="PROSITE" id="PS52029">
    <property type="entry name" value="LD_TPASE"/>
    <property type="match status" value="1"/>
</dbReference>
<evidence type="ECO:0000256" key="1">
    <source>
        <dbReference type="ARBA" id="ARBA00004752"/>
    </source>
</evidence>
<keyword evidence="8" id="KW-0732">Signal</keyword>
<dbReference type="RefSeq" id="WP_053247060.1">
    <property type="nucleotide sequence ID" value="NZ_LGAP01000001.1"/>
</dbReference>
<comment type="caution">
    <text evidence="10">The sequence shown here is derived from an EMBL/GenBank/DDBJ whole genome shotgun (WGS) entry which is preliminary data.</text>
</comment>
<evidence type="ECO:0000313" key="10">
    <source>
        <dbReference type="EMBL" id="KOF22243.1"/>
    </source>
</evidence>
<feature type="signal peptide" evidence="8">
    <location>
        <begin position="1"/>
        <end position="22"/>
    </location>
</feature>
<evidence type="ECO:0000256" key="4">
    <source>
        <dbReference type="ARBA" id="ARBA00022960"/>
    </source>
</evidence>
<feature type="active site" description="Nucleophile" evidence="7">
    <location>
        <position position="115"/>
    </location>
</feature>
<dbReference type="Pfam" id="PF01471">
    <property type="entry name" value="PG_binding_1"/>
    <property type="match status" value="1"/>
</dbReference>
<dbReference type="NCBIfam" id="NF004785">
    <property type="entry name" value="PRK06132.1-2"/>
    <property type="match status" value="1"/>
</dbReference>
<reference evidence="11" key="1">
    <citation type="submission" date="2015-07" db="EMBL/GenBank/DDBJ databases">
        <title>Whole genome sequence of an Ensifer adhaerens strain isolated from a cave pool in the Wind Cave National Park.</title>
        <authorList>
            <person name="Eng W.W.H."/>
            <person name="Gan H.M."/>
            <person name="Barton H.A."/>
            <person name="Savka M.A."/>
        </authorList>
    </citation>
    <scope>NUCLEOTIDE SEQUENCE [LARGE SCALE GENOMIC DNA]</scope>
    <source>
        <strain evidence="11">SD006</strain>
    </source>
</reference>
<dbReference type="InterPro" id="IPR038063">
    <property type="entry name" value="Transpep_catalytic_dom"/>
</dbReference>
<dbReference type="Gene3D" id="2.40.440.10">
    <property type="entry name" value="L,D-transpeptidase catalytic domain-like"/>
    <property type="match status" value="1"/>
</dbReference>
<protein>
    <recommendedName>
        <fullName evidence="9">L,D-TPase catalytic domain-containing protein</fullName>
    </recommendedName>
</protein>
<dbReference type="InterPro" id="IPR050979">
    <property type="entry name" value="LD-transpeptidase"/>
</dbReference>
<dbReference type="InterPro" id="IPR036365">
    <property type="entry name" value="PGBD-like_sf"/>
</dbReference>
<gene>
    <name evidence="10" type="ORF">AC244_01440</name>
</gene>
<dbReference type="GO" id="GO:0071555">
    <property type="term" value="P:cell wall organization"/>
    <property type="evidence" value="ECO:0007669"/>
    <property type="project" value="UniProtKB-UniRule"/>
</dbReference>
<keyword evidence="6 7" id="KW-0961">Cell wall biogenesis/degradation</keyword>
<dbReference type="EMBL" id="LGAP01000001">
    <property type="protein sequence ID" value="KOF22243.1"/>
    <property type="molecule type" value="Genomic_DNA"/>
</dbReference>
<dbReference type="UniPathway" id="UPA00219"/>
<dbReference type="CDD" id="cd16913">
    <property type="entry name" value="YkuD_like"/>
    <property type="match status" value="1"/>
</dbReference>
<dbReference type="AlphaFoldDB" id="A0A0L8C637"/>
<evidence type="ECO:0000256" key="6">
    <source>
        <dbReference type="ARBA" id="ARBA00023316"/>
    </source>
</evidence>
<dbReference type="PATRIC" id="fig|106592.7.peg.309"/>
<evidence type="ECO:0000256" key="8">
    <source>
        <dbReference type="SAM" id="SignalP"/>
    </source>
</evidence>
<evidence type="ECO:0000256" key="7">
    <source>
        <dbReference type="PROSITE-ProRule" id="PRU01373"/>
    </source>
</evidence>
<keyword evidence="3" id="KW-0808">Transferase</keyword>
<dbReference type="SUPFAM" id="SSF47090">
    <property type="entry name" value="PGBD-like"/>
    <property type="match status" value="1"/>
</dbReference>
<evidence type="ECO:0000259" key="9">
    <source>
        <dbReference type="PROSITE" id="PS52029"/>
    </source>
</evidence>
<dbReference type="GO" id="GO:0018104">
    <property type="term" value="P:peptidoglycan-protein cross-linking"/>
    <property type="evidence" value="ECO:0007669"/>
    <property type="project" value="TreeGrafter"/>
</dbReference>
<dbReference type="PIRSF" id="PIRSF029342">
    <property type="entry name" value="UCP029342_ErfK/YbiS/YcfS/YnhG"/>
    <property type="match status" value="1"/>
</dbReference>
<dbReference type="OrthoDB" id="463216at2"/>
<dbReference type="InterPro" id="IPR005490">
    <property type="entry name" value="LD_TPept_cat_dom"/>
</dbReference>
<dbReference type="PANTHER" id="PTHR30582">
    <property type="entry name" value="L,D-TRANSPEPTIDASE"/>
    <property type="match status" value="1"/>
</dbReference>
<feature type="chain" id="PRO_5005581439" description="L,D-TPase catalytic domain-containing protein" evidence="8">
    <location>
        <begin position="23"/>
        <end position="412"/>
    </location>
</feature>
<dbReference type="PANTHER" id="PTHR30582:SF2">
    <property type="entry name" value="L,D-TRANSPEPTIDASE YCIB-RELATED"/>
    <property type="match status" value="1"/>
</dbReference>
<accession>A0A0L8C637</accession>
<feature type="active site" description="Proton donor/acceptor" evidence="7">
    <location>
        <position position="101"/>
    </location>
</feature>
<feature type="domain" description="L,D-TPase catalytic" evidence="9">
    <location>
        <begin position="29"/>
        <end position="139"/>
    </location>
</feature>
<evidence type="ECO:0000256" key="2">
    <source>
        <dbReference type="ARBA" id="ARBA00005992"/>
    </source>
</evidence>
<dbReference type="InterPro" id="IPR036366">
    <property type="entry name" value="PGBDSf"/>
</dbReference>
<dbReference type="NCBIfam" id="NF004786">
    <property type="entry name" value="PRK06132.1-3"/>
    <property type="match status" value="1"/>
</dbReference>
<dbReference type="Gene3D" id="1.10.101.10">
    <property type="entry name" value="PGBD-like superfamily/PGBD"/>
    <property type="match status" value="1"/>
</dbReference>
<dbReference type="InterPro" id="IPR016915">
    <property type="entry name" value="UCP029342"/>
</dbReference>
<dbReference type="GO" id="GO:0005576">
    <property type="term" value="C:extracellular region"/>
    <property type="evidence" value="ECO:0007669"/>
    <property type="project" value="TreeGrafter"/>
</dbReference>
<dbReference type="InterPro" id="IPR002477">
    <property type="entry name" value="Peptidoglycan-bd-like"/>
</dbReference>
<dbReference type="GO" id="GO:0016740">
    <property type="term" value="F:transferase activity"/>
    <property type="evidence" value="ECO:0007669"/>
    <property type="project" value="UniProtKB-KW"/>
</dbReference>
<evidence type="ECO:0000256" key="3">
    <source>
        <dbReference type="ARBA" id="ARBA00022679"/>
    </source>
</evidence>
<comment type="similarity">
    <text evidence="2">Belongs to the YkuD family.</text>
</comment>
<dbReference type="GO" id="GO:0071972">
    <property type="term" value="F:peptidoglycan L,D-transpeptidase activity"/>
    <property type="evidence" value="ECO:0007669"/>
    <property type="project" value="TreeGrafter"/>
</dbReference>
<proteinExistence type="inferred from homology"/>
<keyword evidence="5 7" id="KW-0573">Peptidoglycan synthesis</keyword>